<dbReference type="RefSeq" id="WP_285627850.1">
    <property type="nucleotide sequence ID" value="NZ_BSTJ01000008.1"/>
</dbReference>
<dbReference type="GO" id="GO:0016791">
    <property type="term" value="F:phosphatase activity"/>
    <property type="evidence" value="ECO:0007669"/>
    <property type="project" value="TreeGrafter"/>
</dbReference>
<dbReference type="Pfam" id="PF07228">
    <property type="entry name" value="SpoIIE"/>
    <property type="match status" value="1"/>
</dbReference>
<dbReference type="InterPro" id="IPR001932">
    <property type="entry name" value="PPM-type_phosphatase-like_dom"/>
</dbReference>
<dbReference type="SUPFAM" id="SSF81606">
    <property type="entry name" value="PP2C-like"/>
    <property type="match status" value="1"/>
</dbReference>
<dbReference type="Proteomes" id="UP001165135">
    <property type="component" value="Unassembled WGS sequence"/>
</dbReference>
<dbReference type="PANTHER" id="PTHR43156">
    <property type="entry name" value="STAGE II SPORULATION PROTEIN E-RELATED"/>
    <property type="match status" value="1"/>
</dbReference>
<gene>
    <name evidence="3" type="ORF">Airi01_060580</name>
</gene>
<comment type="caution">
    <text evidence="3">The sequence shown here is derived from an EMBL/GenBank/DDBJ whole genome shotgun (WGS) entry which is preliminary data.</text>
</comment>
<name>A0A9W6RKT0_9ACTN</name>
<dbReference type="InterPro" id="IPR052016">
    <property type="entry name" value="Bact_Sigma-Reg"/>
</dbReference>
<dbReference type="PANTHER" id="PTHR43156:SF2">
    <property type="entry name" value="STAGE II SPORULATION PROTEIN E"/>
    <property type="match status" value="1"/>
</dbReference>
<dbReference type="AlphaFoldDB" id="A0A9W6RKT0"/>
<sequence>MSENRLTTVERVAWKAEPHALAGAVATAIEQAYGAISADLLLADYRLDFLVPVVSGRPAFAMDGTSAGRAFAAQETVTVKTGDGDTWEVHLPLTVRGDRSGVLTVVLPDEPDDATCEELHAVAGVIARALKIADVGSDVFRNIRRRNRLTLAAEIQWELLPGRSCVTDEYHLAGQLEPAYAIWGDNFDWSTSADHLTVSVTNGMGRGAEAALLTQLAVGALRNARRSGADLVEQATLANETIYNQHHGQRHISTLLLRFDVATGRVGAIDAGSPKIFRMRNGTVEPVSLDAQLPLGMFEDTNYTEQEFTVESGDRLVIFSDGFHTARSPRGETYGASALAAALRQTQLQSPSEMVRTLTRGLLDYHDGIELADDAVVLCLDWTGRTAANAVAADG</sequence>
<dbReference type="EMBL" id="BSTJ01000008">
    <property type="protein sequence ID" value="GLY77791.1"/>
    <property type="molecule type" value="Genomic_DNA"/>
</dbReference>
<dbReference type="SMART" id="SM00331">
    <property type="entry name" value="PP2C_SIG"/>
    <property type="match status" value="1"/>
</dbReference>
<dbReference type="InterPro" id="IPR036457">
    <property type="entry name" value="PPM-type-like_dom_sf"/>
</dbReference>
<evidence type="ECO:0000256" key="1">
    <source>
        <dbReference type="ARBA" id="ARBA00022801"/>
    </source>
</evidence>
<protein>
    <submittedName>
        <fullName evidence="3">Phosphatase</fullName>
    </submittedName>
</protein>
<proteinExistence type="predicted"/>
<evidence type="ECO:0000313" key="4">
    <source>
        <dbReference type="Proteomes" id="UP001165135"/>
    </source>
</evidence>
<feature type="domain" description="PPM-type phosphatase" evidence="2">
    <location>
        <begin position="167"/>
        <end position="382"/>
    </location>
</feature>
<evidence type="ECO:0000313" key="3">
    <source>
        <dbReference type="EMBL" id="GLY77791.1"/>
    </source>
</evidence>
<evidence type="ECO:0000259" key="2">
    <source>
        <dbReference type="SMART" id="SM00331"/>
    </source>
</evidence>
<reference evidence="3" key="1">
    <citation type="submission" date="2023-03" db="EMBL/GenBank/DDBJ databases">
        <title>Actinoallomurus iriomotensis NBRC 103681.</title>
        <authorList>
            <person name="Ichikawa N."/>
            <person name="Sato H."/>
            <person name="Tonouchi N."/>
        </authorList>
    </citation>
    <scope>NUCLEOTIDE SEQUENCE</scope>
    <source>
        <strain evidence="3">NBRC 103681</strain>
    </source>
</reference>
<keyword evidence="1" id="KW-0378">Hydrolase</keyword>
<organism evidence="3 4">
    <name type="scientific">Actinoallomurus iriomotensis</name>
    <dbReference type="NCBI Taxonomy" id="478107"/>
    <lineage>
        <taxon>Bacteria</taxon>
        <taxon>Bacillati</taxon>
        <taxon>Actinomycetota</taxon>
        <taxon>Actinomycetes</taxon>
        <taxon>Streptosporangiales</taxon>
        <taxon>Thermomonosporaceae</taxon>
        <taxon>Actinoallomurus</taxon>
    </lineage>
</organism>
<dbReference type="Gene3D" id="3.60.40.10">
    <property type="entry name" value="PPM-type phosphatase domain"/>
    <property type="match status" value="1"/>
</dbReference>
<accession>A0A9W6RKT0</accession>